<feature type="transmembrane region" description="Helical" evidence="1">
    <location>
        <begin position="291"/>
        <end position="309"/>
    </location>
</feature>
<reference evidence="2" key="2">
    <citation type="submission" date="2021-04" db="EMBL/GenBank/DDBJ databases">
        <authorList>
            <person name="Gilroy R."/>
        </authorList>
    </citation>
    <scope>NUCLEOTIDE SEQUENCE</scope>
    <source>
        <strain evidence="2">12435</strain>
    </source>
</reference>
<name>A0A9D1Q0U0_9FIRM</name>
<feature type="transmembrane region" description="Helical" evidence="1">
    <location>
        <begin position="48"/>
        <end position="70"/>
    </location>
</feature>
<feature type="transmembrane region" description="Helical" evidence="1">
    <location>
        <begin position="258"/>
        <end position="279"/>
    </location>
</feature>
<evidence type="ECO:0000313" key="3">
    <source>
        <dbReference type="Proteomes" id="UP000823990"/>
    </source>
</evidence>
<feature type="non-terminal residue" evidence="2">
    <location>
        <position position="1"/>
    </location>
</feature>
<reference evidence="2" key="1">
    <citation type="journal article" date="2021" name="PeerJ">
        <title>Extensive microbial diversity within the chicken gut microbiome revealed by metagenomics and culture.</title>
        <authorList>
            <person name="Gilroy R."/>
            <person name="Ravi A."/>
            <person name="Getino M."/>
            <person name="Pursley I."/>
            <person name="Horton D.L."/>
            <person name="Alikhan N.F."/>
            <person name="Baker D."/>
            <person name="Gharbi K."/>
            <person name="Hall N."/>
            <person name="Watson M."/>
            <person name="Adriaenssens E.M."/>
            <person name="Foster-Nyarko E."/>
            <person name="Jarju S."/>
            <person name="Secka A."/>
            <person name="Antonio M."/>
            <person name="Oren A."/>
            <person name="Chaudhuri R.R."/>
            <person name="La Ragione R."/>
            <person name="Hildebrand F."/>
            <person name="Pallen M.J."/>
        </authorList>
    </citation>
    <scope>NUCLEOTIDE SEQUENCE</scope>
    <source>
        <strain evidence="2">12435</strain>
    </source>
</reference>
<keyword evidence="1" id="KW-1133">Transmembrane helix</keyword>
<feature type="transmembrane region" description="Helical" evidence="1">
    <location>
        <begin position="350"/>
        <end position="371"/>
    </location>
</feature>
<proteinExistence type="predicted"/>
<feature type="transmembrane region" description="Helical" evidence="1">
    <location>
        <begin position="131"/>
        <end position="150"/>
    </location>
</feature>
<dbReference type="InterPro" id="IPR036259">
    <property type="entry name" value="MFS_trans_sf"/>
</dbReference>
<dbReference type="AlphaFoldDB" id="A0A9D1Q0U0"/>
<dbReference type="SUPFAM" id="SSF103473">
    <property type="entry name" value="MFS general substrate transporter"/>
    <property type="match status" value="1"/>
</dbReference>
<feature type="transmembrane region" description="Helical" evidence="1">
    <location>
        <begin position="156"/>
        <end position="174"/>
    </location>
</feature>
<accession>A0A9D1Q0U0</accession>
<comment type="caution">
    <text evidence="2">The sequence shown here is derived from an EMBL/GenBank/DDBJ whole genome shotgun (WGS) entry which is preliminary data.</text>
</comment>
<keyword evidence="1" id="KW-0472">Membrane</keyword>
<feature type="transmembrane region" description="Helical" evidence="1">
    <location>
        <begin position="434"/>
        <end position="455"/>
    </location>
</feature>
<feature type="transmembrane region" description="Helical" evidence="1">
    <location>
        <begin position="77"/>
        <end position="94"/>
    </location>
</feature>
<dbReference type="EMBL" id="DXHS01000049">
    <property type="protein sequence ID" value="HIW02249.1"/>
    <property type="molecule type" value="Genomic_DNA"/>
</dbReference>
<evidence type="ECO:0000256" key="1">
    <source>
        <dbReference type="SAM" id="Phobius"/>
    </source>
</evidence>
<feature type="transmembrane region" description="Helical" evidence="1">
    <location>
        <begin position="480"/>
        <end position="501"/>
    </location>
</feature>
<evidence type="ECO:0000313" key="2">
    <source>
        <dbReference type="EMBL" id="HIW02249.1"/>
    </source>
</evidence>
<feature type="transmembrane region" description="Helical" evidence="1">
    <location>
        <begin position="22"/>
        <end position="42"/>
    </location>
</feature>
<sequence length="586" mass="62321">AGAALAAAAVIRGRAGGRLSSLVLSLLTVCCATATWVTSLIVMCNDDLIMVIPALVACGFYAACCILTFVGREASPNGAFTAVLGVAAACAFVLPTQFGIPLAWACMWYGVAGALRAFFGKRVGDIAEYASAALMLAGPMTVGIMCFVQAWGVPIAYLAAVICCALTGVVYYLVRLTPFGRKLCGHIPDAVVGADDISAHAYESDVKICSECPVVPSFAAYASAGEQTAPVFAERAHEAAPRKTHTAGKTSIARDDKYFMTVATVALVLLFLPLCGFAMSLNIFTTNYFELLVVSLSLAGLSVIVYALMWISRARLSGKRLLYTIGTESIVLSAVASNILGIMGSYSVPATAPALGALAVLLVAALLPSFAYMQDRFGKDEPLGMHSAFAVFMGCLAFGSMISESVAIFVSAAYMLFATDIVVTYVLGRRAAIYEHIVVALAAAGAFVPAIFSAMDGADYGNILYTYEDAYDIVPYADEIVTVLSAVYLCIVSVLAIAYYMERFGGIFSGSRTGSFFAGLRDRTFGISPYSSRYLRGRGYTGAATWDERDRALNPLVHTTSETNEDAFFPRQIQTTERRCENVRSK</sequence>
<feature type="transmembrane region" description="Helical" evidence="1">
    <location>
        <begin position="408"/>
        <end position="427"/>
    </location>
</feature>
<feature type="transmembrane region" description="Helical" evidence="1">
    <location>
        <begin position="100"/>
        <end position="119"/>
    </location>
</feature>
<organism evidence="2 3">
    <name type="scientific">Candidatus Protoclostridium stercorigallinarum</name>
    <dbReference type="NCBI Taxonomy" id="2838741"/>
    <lineage>
        <taxon>Bacteria</taxon>
        <taxon>Bacillati</taxon>
        <taxon>Bacillota</taxon>
        <taxon>Clostridia</taxon>
        <taxon>Candidatus Protoclostridium</taxon>
    </lineage>
</organism>
<feature type="transmembrane region" description="Helical" evidence="1">
    <location>
        <begin position="321"/>
        <end position="344"/>
    </location>
</feature>
<keyword evidence="1" id="KW-0812">Transmembrane</keyword>
<protein>
    <submittedName>
        <fullName evidence="2">Uncharacterized protein</fullName>
    </submittedName>
</protein>
<feature type="transmembrane region" description="Helical" evidence="1">
    <location>
        <begin position="383"/>
        <end position="402"/>
    </location>
</feature>
<dbReference type="Proteomes" id="UP000823990">
    <property type="component" value="Unassembled WGS sequence"/>
</dbReference>
<gene>
    <name evidence="2" type="ORF">H9892_02795</name>
</gene>